<reference evidence="1" key="2">
    <citation type="submission" date="2025-08" db="UniProtKB">
        <authorList>
            <consortium name="Ensembl"/>
        </authorList>
    </citation>
    <scope>IDENTIFICATION</scope>
</reference>
<proteinExistence type="predicted"/>
<keyword evidence="2" id="KW-1185">Reference proteome</keyword>
<organism evidence="1 2">
    <name type="scientific">Hucho hucho</name>
    <name type="common">huchen</name>
    <dbReference type="NCBI Taxonomy" id="62062"/>
    <lineage>
        <taxon>Eukaryota</taxon>
        <taxon>Metazoa</taxon>
        <taxon>Chordata</taxon>
        <taxon>Craniata</taxon>
        <taxon>Vertebrata</taxon>
        <taxon>Euteleostomi</taxon>
        <taxon>Actinopterygii</taxon>
        <taxon>Neopterygii</taxon>
        <taxon>Teleostei</taxon>
        <taxon>Protacanthopterygii</taxon>
        <taxon>Salmoniformes</taxon>
        <taxon>Salmonidae</taxon>
        <taxon>Salmoninae</taxon>
        <taxon>Hucho</taxon>
    </lineage>
</organism>
<sequence length="63" mass="6908">QLAYLRENCSVLRPKVCVLTGIKYPVDSHLLHAPALYLLYTLLHDKGHLGPLPSEVGGGIPFI</sequence>
<accession>A0A4W5N218</accession>
<protein>
    <submittedName>
        <fullName evidence="1">Uncharacterized protein</fullName>
    </submittedName>
</protein>
<name>A0A4W5N218_9TELE</name>
<dbReference type="GeneTree" id="ENSGT00990000211009"/>
<dbReference type="Proteomes" id="UP000314982">
    <property type="component" value="Unassembled WGS sequence"/>
</dbReference>
<evidence type="ECO:0000313" key="1">
    <source>
        <dbReference type="Ensembl" id="ENSHHUP00000045451.1"/>
    </source>
</evidence>
<evidence type="ECO:0000313" key="2">
    <source>
        <dbReference type="Proteomes" id="UP000314982"/>
    </source>
</evidence>
<dbReference type="Ensembl" id="ENSHHUT00000047135.1">
    <property type="protein sequence ID" value="ENSHHUP00000045451.1"/>
    <property type="gene ID" value="ENSHHUG00000027746.1"/>
</dbReference>
<reference evidence="2" key="1">
    <citation type="submission" date="2018-06" db="EMBL/GenBank/DDBJ databases">
        <title>Genome assembly of Danube salmon.</title>
        <authorList>
            <person name="Macqueen D.J."/>
            <person name="Gundappa M.K."/>
        </authorList>
    </citation>
    <scope>NUCLEOTIDE SEQUENCE [LARGE SCALE GENOMIC DNA]</scope>
</reference>
<dbReference type="AlphaFoldDB" id="A0A4W5N218"/>
<reference evidence="1" key="3">
    <citation type="submission" date="2025-09" db="UniProtKB">
        <authorList>
            <consortium name="Ensembl"/>
        </authorList>
    </citation>
    <scope>IDENTIFICATION</scope>
</reference>